<dbReference type="EMBL" id="QUSW01000004">
    <property type="protein sequence ID" value="RQP23541.1"/>
    <property type="molecule type" value="Genomic_DNA"/>
</dbReference>
<sequence length="430" mass="46202">MNFSNSGGWVSTPPPQDQVDDPEAWQSTRAQTQVARDEQAYLDSGPDDIGRLVADNLRELFVTCDAGPALQQQFEFHCPEFIAIHDVATHSSRKLLAGIASASKSAVKRLVIRRQGYGNTLATLEFVELPTADGKPLRIYSTEADADTTTRHALARTLLGFSTLGVVLVGDLPGHSMAGVFKPLHDDMITGPWPNRNMLLLPLSTANALVTQGMELGRGTGVNVRTTPQVSRPADAWNFISSTWGKLKQELRGLGQPAGAPASMAPPYQPRLEPQRAAPQDYSSRSTPLPLRPMPAVPTQSARDAAARDPLTRYVQQLSELTGMVSVCIFEVATGRDLMHAGASPGPEDLATHGSDLLSAMLTTSRTLGLGHALPEAAITLGAHHLVLRAVPKHPGLAMHAVLDKTHANLTLARLQIMRMDAVFDEPAPT</sequence>
<dbReference type="AlphaFoldDB" id="A0A3N7HRW0"/>
<protein>
    <submittedName>
        <fullName evidence="2">Uncharacterized protein</fullName>
    </submittedName>
</protein>
<feature type="region of interest" description="Disordered" evidence="1">
    <location>
        <begin position="1"/>
        <end position="25"/>
    </location>
</feature>
<proteinExistence type="predicted"/>
<keyword evidence="3" id="KW-1185">Reference proteome</keyword>
<reference evidence="2 3" key="2">
    <citation type="submission" date="2018-12" db="EMBL/GenBank/DDBJ databases">
        <title>Rhizobacter gummiphilus sp. nov., a rubber-degrading bacterium isolated from the soil of a botanical garden in Japan.</title>
        <authorList>
            <person name="Shunsuke S.S."/>
        </authorList>
    </citation>
    <scope>NUCLEOTIDE SEQUENCE [LARGE SCALE GENOMIC DNA]</scope>
    <source>
        <strain evidence="2 3">S-16</strain>
    </source>
</reference>
<dbReference type="RefSeq" id="WP_124541261.1">
    <property type="nucleotide sequence ID" value="NZ_QUSW01000004.1"/>
</dbReference>
<accession>A0A3N7HRW0</accession>
<comment type="caution">
    <text evidence="2">The sequence shown here is derived from an EMBL/GenBank/DDBJ whole genome shotgun (WGS) entry which is preliminary data.</text>
</comment>
<name>A0A3N7HRW0_9BURK</name>
<dbReference type="Proteomes" id="UP000267464">
    <property type="component" value="Unassembled WGS sequence"/>
</dbReference>
<dbReference type="OrthoDB" id="8905299at2"/>
<evidence type="ECO:0000313" key="3">
    <source>
        <dbReference type="Proteomes" id="UP000267464"/>
    </source>
</evidence>
<evidence type="ECO:0000313" key="2">
    <source>
        <dbReference type="EMBL" id="RQP23541.1"/>
    </source>
</evidence>
<organism evidence="2 3">
    <name type="scientific">Piscinibacter terrae</name>
    <dbReference type="NCBI Taxonomy" id="2496871"/>
    <lineage>
        <taxon>Bacteria</taxon>
        <taxon>Pseudomonadati</taxon>
        <taxon>Pseudomonadota</taxon>
        <taxon>Betaproteobacteria</taxon>
        <taxon>Burkholderiales</taxon>
        <taxon>Sphaerotilaceae</taxon>
        <taxon>Piscinibacter</taxon>
    </lineage>
</organism>
<reference evidence="2 3" key="1">
    <citation type="submission" date="2018-08" db="EMBL/GenBank/DDBJ databases">
        <authorList>
            <person name="Khan S.A."/>
            <person name="Jeon C.O."/>
            <person name="Chun B.H."/>
            <person name="Jeong S.E."/>
        </authorList>
    </citation>
    <scope>NUCLEOTIDE SEQUENCE [LARGE SCALE GENOMIC DNA]</scope>
    <source>
        <strain evidence="2 3">S-16</strain>
    </source>
</reference>
<evidence type="ECO:0000256" key="1">
    <source>
        <dbReference type="SAM" id="MobiDB-lite"/>
    </source>
</evidence>
<gene>
    <name evidence="2" type="ORF">DZC73_15430</name>
</gene>
<feature type="region of interest" description="Disordered" evidence="1">
    <location>
        <begin position="254"/>
        <end position="305"/>
    </location>
</feature>